<proteinExistence type="inferred from homology"/>
<comment type="similarity">
    <text evidence="1 8">Belongs to the cytochrome P450 family.</text>
</comment>
<dbReference type="CDD" id="cd11072">
    <property type="entry name" value="CYP71-like"/>
    <property type="match status" value="1"/>
</dbReference>
<evidence type="ECO:0000256" key="5">
    <source>
        <dbReference type="ARBA" id="ARBA00023004"/>
    </source>
</evidence>
<dbReference type="STRING" id="13333.U5D632"/>
<dbReference type="GO" id="GO:0016705">
    <property type="term" value="F:oxidoreductase activity, acting on paired donors, with incorporation or reduction of molecular oxygen"/>
    <property type="evidence" value="ECO:0007669"/>
    <property type="project" value="InterPro"/>
</dbReference>
<name>U5D632_AMBTC</name>
<accession>U5D632</accession>
<evidence type="ECO:0000256" key="6">
    <source>
        <dbReference type="ARBA" id="ARBA00023033"/>
    </source>
</evidence>
<comment type="cofactor">
    <cofactor evidence="7">
        <name>heme</name>
        <dbReference type="ChEBI" id="CHEBI:30413"/>
    </cofactor>
</comment>
<dbReference type="SUPFAM" id="SSF48264">
    <property type="entry name" value="Cytochrome P450"/>
    <property type="match status" value="1"/>
</dbReference>
<dbReference type="Pfam" id="PF00067">
    <property type="entry name" value="p450"/>
    <property type="match status" value="1"/>
</dbReference>
<evidence type="ECO:0000256" key="1">
    <source>
        <dbReference type="ARBA" id="ARBA00010617"/>
    </source>
</evidence>
<evidence type="ECO:0008006" key="12">
    <source>
        <dbReference type="Google" id="ProtNLM"/>
    </source>
</evidence>
<dbReference type="PANTHER" id="PTHR47955:SF8">
    <property type="entry name" value="CYTOCHROME P450 71D11-LIKE"/>
    <property type="match status" value="1"/>
</dbReference>
<keyword evidence="4 8" id="KW-0560">Oxidoreductase</keyword>
<evidence type="ECO:0000256" key="2">
    <source>
        <dbReference type="ARBA" id="ARBA00022617"/>
    </source>
</evidence>
<feature type="transmembrane region" description="Helical" evidence="9">
    <location>
        <begin position="13"/>
        <end position="30"/>
    </location>
</feature>
<feature type="binding site" description="axial binding residue" evidence="7">
    <location>
        <position position="442"/>
    </location>
    <ligand>
        <name>heme</name>
        <dbReference type="ChEBI" id="CHEBI:30413"/>
    </ligand>
    <ligandPart>
        <name>Fe</name>
        <dbReference type="ChEBI" id="CHEBI:18248"/>
    </ligandPart>
</feature>
<evidence type="ECO:0000256" key="8">
    <source>
        <dbReference type="RuleBase" id="RU000461"/>
    </source>
</evidence>
<dbReference type="Proteomes" id="UP000017836">
    <property type="component" value="Unassembled WGS sequence"/>
</dbReference>
<evidence type="ECO:0000313" key="10">
    <source>
        <dbReference type="EMBL" id="ERN17909.1"/>
    </source>
</evidence>
<dbReference type="Gramene" id="ERN17909">
    <property type="protein sequence ID" value="ERN17909"/>
    <property type="gene ID" value="AMTR_s00047p00229040"/>
</dbReference>
<dbReference type="InterPro" id="IPR017972">
    <property type="entry name" value="Cyt_P450_CS"/>
</dbReference>
<keyword evidence="6 8" id="KW-0503">Monooxygenase</keyword>
<dbReference type="InterPro" id="IPR036396">
    <property type="entry name" value="Cyt_P450_sf"/>
</dbReference>
<evidence type="ECO:0000256" key="3">
    <source>
        <dbReference type="ARBA" id="ARBA00022723"/>
    </source>
</evidence>
<protein>
    <recommendedName>
        <fullName evidence="12">Cytochrome P450</fullName>
    </recommendedName>
</protein>
<keyword evidence="9" id="KW-1133">Transmembrane helix</keyword>
<dbReference type="GO" id="GO:0016491">
    <property type="term" value="F:oxidoreductase activity"/>
    <property type="evidence" value="ECO:0000318"/>
    <property type="project" value="GO_Central"/>
</dbReference>
<keyword evidence="9" id="KW-0472">Membrane</keyword>
<dbReference type="GO" id="GO:0020037">
    <property type="term" value="F:heme binding"/>
    <property type="evidence" value="ECO:0007669"/>
    <property type="project" value="InterPro"/>
</dbReference>
<gene>
    <name evidence="10" type="ORF">AMTR_s00047p00229040</name>
</gene>
<dbReference type="PRINTS" id="PR00385">
    <property type="entry name" value="P450"/>
</dbReference>
<dbReference type="GO" id="GO:0004497">
    <property type="term" value="F:monooxygenase activity"/>
    <property type="evidence" value="ECO:0007669"/>
    <property type="project" value="UniProtKB-KW"/>
</dbReference>
<dbReference type="EMBL" id="KI392311">
    <property type="protein sequence ID" value="ERN17909.1"/>
    <property type="molecule type" value="Genomic_DNA"/>
</dbReference>
<reference evidence="11" key="1">
    <citation type="journal article" date="2013" name="Science">
        <title>The Amborella genome and the evolution of flowering plants.</title>
        <authorList>
            <consortium name="Amborella Genome Project"/>
        </authorList>
    </citation>
    <scope>NUCLEOTIDE SEQUENCE [LARGE SCALE GENOMIC DNA]</scope>
</reference>
<dbReference type="InterPro" id="IPR001128">
    <property type="entry name" value="Cyt_P450"/>
</dbReference>
<keyword evidence="9" id="KW-0812">Transmembrane</keyword>
<keyword evidence="3 7" id="KW-0479">Metal-binding</keyword>
<dbReference type="PROSITE" id="PS00086">
    <property type="entry name" value="CYTOCHROME_P450"/>
    <property type="match status" value="1"/>
</dbReference>
<dbReference type="KEGG" id="atr:18446259"/>
<evidence type="ECO:0000256" key="4">
    <source>
        <dbReference type="ARBA" id="ARBA00023002"/>
    </source>
</evidence>
<dbReference type="OMA" id="HEEFARY"/>
<dbReference type="PRINTS" id="PR00463">
    <property type="entry name" value="EP450I"/>
</dbReference>
<dbReference type="HOGENOM" id="CLU_001570_4_0_1"/>
<dbReference type="OrthoDB" id="1470350at2759"/>
<evidence type="ECO:0000256" key="7">
    <source>
        <dbReference type="PIRSR" id="PIRSR602401-1"/>
    </source>
</evidence>
<evidence type="ECO:0000256" key="9">
    <source>
        <dbReference type="SAM" id="Phobius"/>
    </source>
</evidence>
<dbReference type="InterPro" id="IPR002401">
    <property type="entry name" value="Cyt_P450_E_grp-I"/>
</dbReference>
<organism evidence="10 11">
    <name type="scientific">Amborella trichopoda</name>
    <dbReference type="NCBI Taxonomy" id="13333"/>
    <lineage>
        <taxon>Eukaryota</taxon>
        <taxon>Viridiplantae</taxon>
        <taxon>Streptophyta</taxon>
        <taxon>Embryophyta</taxon>
        <taxon>Tracheophyta</taxon>
        <taxon>Spermatophyta</taxon>
        <taxon>Magnoliopsida</taxon>
        <taxon>Amborellales</taxon>
        <taxon>Amborellaceae</taxon>
        <taxon>Amborella</taxon>
    </lineage>
</organism>
<keyword evidence="2 7" id="KW-0349">Heme</keyword>
<dbReference type="Gene3D" id="1.10.630.10">
    <property type="entry name" value="Cytochrome P450"/>
    <property type="match status" value="1"/>
</dbReference>
<dbReference type="FunFam" id="1.10.630.10:FF:000043">
    <property type="entry name" value="Cytochrome P450 99A2"/>
    <property type="match status" value="1"/>
</dbReference>
<dbReference type="eggNOG" id="KOG0156">
    <property type="taxonomic scope" value="Eukaryota"/>
</dbReference>
<dbReference type="PANTHER" id="PTHR47955">
    <property type="entry name" value="CYTOCHROME P450 FAMILY 71 PROTEIN"/>
    <property type="match status" value="1"/>
</dbReference>
<keyword evidence="11" id="KW-1185">Reference proteome</keyword>
<dbReference type="AlphaFoldDB" id="U5D632"/>
<dbReference type="GO" id="GO:0005506">
    <property type="term" value="F:iron ion binding"/>
    <property type="evidence" value="ECO:0007669"/>
    <property type="project" value="InterPro"/>
</dbReference>
<evidence type="ECO:0000313" key="11">
    <source>
        <dbReference type="Proteomes" id="UP000017836"/>
    </source>
</evidence>
<sequence length="506" mass="57147">MEDPQPNPTSSQTSLYALIFFIFLLVLNITTTRDRKRKNLPPGPPKLPLLGNMHQLGRLPHRTLTTLAEEYGPLMHLKLGQIETIVVSSPELAQQVLKAHDVVFASRPAISGAKHIAYNCKDLVMAPYGAYWRSVRKICIMELLSAKRVRSFCFVREEETTHLVESIAEASYTHINLTHRIFSLVSSIVERVSLGKKYAGDEFRDIIRETLEISGGFDIEDLYPSMGFLGLLSSTRARMKKIHMQFDCFLDKVIEEHLKSGRKHVGEQGDLVSVLLRFQEEGDGEIELTNDNIKAIILDMFVAGIETSSATLTWAMAELMKNPKVMEKAQREIRHALKGKAKVEESDLEQLEYLKLVLKETLRLHPPVPLLVPRESMEKCTLEGYQIPAKTRVFVNAWAIGRCSNVYENAEKFEPERFSDSLVDYKGHRFDYIPFGGGRRGCPGALFGMATAQIALAQLLFYFDWKLPHGLTPEELDMTENIGITLPMKNDLILIPISHCTSSKCA</sequence>
<keyword evidence="5 7" id="KW-0408">Iron</keyword>